<protein>
    <submittedName>
        <fullName evidence="1">Helix-turn-helix domain-containing protein</fullName>
    </submittedName>
</protein>
<evidence type="ECO:0000313" key="1">
    <source>
        <dbReference type="EMBL" id="UJF36599.1"/>
    </source>
</evidence>
<dbReference type="InterPro" id="IPR036388">
    <property type="entry name" value="WH-like_DNA-bd_sf"/>
</dbReference>
<evidence type="ECO:0000313" key="2">
    <source>
        <dbReference type="Proteomes" id="UP001649230"/>
    </source>
</evidence>
<accession>A0ABY3SRM3</accession>
<reference evidence="1 2" key="1">
    <citation type="journal article" date="2024" name="Int. J. Syst. Evol. Microbiol.">
        <title>Paenibacillus hexagrammi sp. nov., a novel bacterium isolated from the gut content of Hexagrammos agrammus.</title>
        <authorList>
            <person name="Jung H.K."/>
            <person name="Kim D.G."/>
            <person name="Zin H."/>
            <person name="Park J."/>
            <person name="Jung H."/>
            <person name="Kim Y.O."/>
            <person name="Kong H.J."/>
            <person name="Kim J.W."/>
            <person name="Kim Y.S."/>
        </authorList>
    </citation>
    <scope>NUCLEOTIDE SEQUENCE [LARGE SCALE GENOMIC DNA]</scope>
    <source>
        <strain evidence="1 2">YPD9-1</strain>
    </source>
</reference>
<keyword evidence="2" id="KW-1185">Reference proteome</keyword>
<sequence length="159" mass="17925">MSESQQLSITYDDSSYGVVGTGADIFVKMHVSARTSGLMREMPPDLWKTLCALATYMDASGYCYPTIEQVAYDIGVSYRTAQRWLDKLCKFRWNGEPIVVKSQGRFRGGNYANNRYNILPLSQLSIFDGKVELPEVIANGMPTDNEVHSTDWHSIGFHK</sequence>
<organism evidence="1 2">
    <name type="scientific">Paenibacillus hexagrammi</name>
    <dbReference type="NCBI Taxonomy" id="2908839"/>
    <lineage>
        <taxon>Bacteria</taxon>
        <taxon>Bacillati</taxon>
        <taxon>Bacillota</taxon>
        <taxon>Bacilli</taxon>
        <taxon>Bacillales</taxon>
        <taxon>Paenibacillaceae</taxon>
        <taxon>Paenibacillus</taxon>
    </lineage>
</organism>
<dbReference type="Proteomes" id="UP001649230">
    <property type="component" value="Plasmid pYPD9-1"/>
</dbReference>
<name>A0ABY3SRM3_9BACL</name>
<dbReference type="EMBL" id="CP090979">
    <property type="protein sequence ID" value="UJF36599.1"/>
    <property type="molecule type" value="Genomic_DNA"/>
</dbReference>
<dbReference type="RefSeq" id="WP_235123149.1">
    <property type="nucleotide sequence ID" value="NZ_CP090979.1"/>
</dbReference>
<geneLocation type="plasmid" evidence="1 2">
    <name>pYPD9-1</name>
</geneLocation>
<keyword evidence="1" id="KW-0614">Plasmid</keyword>
<dbReference type="Pfam" id="PF13730">
    <property type="entry name" value="HTH_36"/>
    <property type="match status" value="1"/>
</dbReference>
<dbReference type="Gene3D" id="1.10.10.10">
    <property type="entry name" value="Winged helix-like DNA-binding domain superfamily/Winged helix DNA-binding domain"/>
    <property type="match status" value="1"/>
</dbReference>
<proteinExistence type="predicted"/>
<gene>
    <name evidence="1" type="ORF">L0M14_30385</name>
</gene>